<dbReference type="EMBL" id="OV696688">
    <property type="protein sequence ID" value="CAH1257746.1"/>
    <property type="molecule type" value="Genomic_DNA"/>
</dbReference>
<dbReference type="InterPro" id="IPR000796">
    <property type="entry name" value="Asp_trans"/>
</dbReference>
<feature type="domain" description="Aminotransferase class I/classII large" evidence="7">
    <location>
        <begin position="14"/>
        <end position="151"/>
    </location>
</feature>
<organism evidence="8 9">
    <name type="scientific">Branchiostoma lanceolatum</name>
    <name type="common">Common lancelet</name>
    <name type="synonym">Amphioxus lanceolatum</name>
    <dbReference type="NCBI Taxonomy" id="7740"/>
    <lineage>
        <taxon>Eukaryota</taxon>
        <taxon>Metazoa</taxon>
        <taxon>Chordata</taxon>
        <taxon>Cephalochordata</taxon>
        <taxon>Leptocardii</taxon>
        <taxon>Amphioxiformes</taxon>
        <taxon>Branchiostomatidae</taxon>
        <taxon>Branchiostoma</taxon>
    </lineage>
</organism>
<comment type="cofactor">
    <cofactor evidence="1">
        <name>pyridoxal 5'-phosphate</name>
        <dbReference type="ChEBI" id="CHEBI:597326"/>
    </cofactor>
</comment>
<dbReference type="GO" id="GO:0030170">
    <property type="term" value="F:pyridoxal phosphate binding"/>
    <property type="evidence" value="ECO:0007669"/>
    <property type="project" value="InterPro"/>
</dbReference>
<dbReference type="InterPro" id="IPR015424">
    <property type="entry name" value="PyrdxlP-dep_Trfase"/>
</dbReference>
<dbReference type="PANTHER" id="PTHR11879:SF55">
    <property type="entry name" value="GLUTAMATE OXALOACETATE TRANSAMINASE 1, ISOFORM B"/>
    <property type="match status" value="1"/>
</dbReference>
<dbReference type="OrthoDB" id="6752799at2759"/>
<dbReference type="GO" id="GO:0005829">
    <property type="term" value="C:cytosol"/>
    <property type="evidence" value="ECO:0007669"/>
    <property type="project" value="TreeGrafter"/>
</dbReference>
<keyword evidence="9" id="KW-1185">Reference proteome</keyword>
<dbReference type="InterPro" id="IPR004839">
    <property type="entry name" value="Aminotransferase_I/II_large"/>
</dbReference>
<evidence type="ECO:0000256" key="1">
    <source>
        <dbReference type="ARBA" id="ARBA00001933"/>
    </source>
</evidence>
<dbReference type="GO" id="GO:0004069">
    <property type="term" value="F:L-aspartate:2-oxoglutarate aminotransferase activity"/>
    <property type="evidence" value="ECO:0007669"/>
    <property type="project" value="UniProtKB-EC"/>
</dbReference>
<dbReference type="SUPFAM" id="SSF53383">
    <property type="entry name" value="PLP-dependent transferases"/>
    <property type="match status" value="1"/>
</dbReference>
<gene>
    <name evidence="8" type="primary">GOT1</name>
    <name evidence="8" type="ORF">BLAG_LOCUS15553</name>
</gene>
<evidence type="ECO:0000256" key="5">
    <source>
        <dbReference type="ARBA" id="ARBA00022679"/>
    </source>
</evidence>
<evidence type="ECO:0000313" key="9">
    <source>
        <dbReference type="Proteomes" id="UP000838412"/>
    </source>
</evidence>
<protein>
    <recommendedName>
        <fullName evidence="3">aspartate transaminase</fullName>
        <ecNumber evidence="3">2.6.1.1</ecNumber>
    </recommendedName>
</protein>
<evidence type="ECO:0000256" key="2">
    <source>
        <dbReference type="ARBA" id="ARBA00011738"/>
    </source>
</evidence>
<accession>A0A8K0EMS9</accession>
<dbReference type="Pfam" id="PF00155">
    <property type="entry name" value="Aminotran_1_2"/>
    <property type="match status" value="2"/>
</dbReference>
<reference evidence="8" key="1">
    <citation type="submission" date="2022-01" db="EMBL/GenBank/DDBJ databases">
        <authorList>
            <person name="Braso-Vives M."/>
        </authorList>
    </citation>
    <scope>NUCLEOTIDE SEQUENCE</scope>
</reference>
<evidence type="ECO:0000256" key="6">
    <source>
        <dbReference type="ARBA" id="ARBA00022898"/>
    </source>
</evidence>
<dbReference type="AlphaFoldDB" id="A0A8K0EMS9"/>
<evidence type="ECO:0000256" key="3">
    <source>
        <dbReference type="ARBA" id="ARBA00012753"/>
    </source>
</evidence>
<keyword evidence="5" id="KW-0808">Transferase</keyword>
<evidence type="ECO:0000313" key="8">
    <source>
        <dbReference type="EMBL" id="CAH1257746.1"/>
    </source>
</evidence>
<evidence type="ECO:0000256" key="4">
    <source>
        <dbReference type="ARBA" id="ARBA00022576"/>
    </source>
</evidence>
<comment type="subunit">
    <text evidence="2">Homodimer.</text>
</comment>
<keyword evidence="6" id="KW-0663">Pyridoxal phosphate</keyword>
<name>A0A8K0EMS9_BRALA</name>
<dbReference type="GO" id="GO:0006532">
    <property type="term" value="P:aspartate biosynthetic process"/>
    <property type="evidence" value="ECO:0007669"/>
    <property type="project" value="TreeGrafter"/>
</dbReference>
<keyword evidence="4" id="KW-0032">Aminotransferase</keyword>
<dbReference type="EC" id="2.6.1.1" evidence="3"/>
<dbReference type="Proteomes" id="UP000838412">
    <property type="component" value="Chromosome 3"/>
</dbReference>
<dbReference type="PANTHER" id="PTHR11879">
    <property type="entry name" value="ASPARTATE AMINOTRANSFERASE"/>
    <property type="match status" value="1"/>
</dbReference>
<sequence>MKVAVRTTDLASWTPEVVKDVLREISSDEAVNHEYIPVPGLPEFTSAATCLVFGDNCGVVFENKIGCFQTIGQTGAVRLGADFLHRQLRLNTVVIPRASADLYDGAFKAASFGDVRYYNNSHELNSSGASDLIETLKERNLFPFVVAGGLGLMSGSVEGDAGVIRSLTDRGVEMFVAVSLSRQFGLRDDGVGCLFVVTSDDSAWLTVSSHLVYMAAPMWGNPPQHGALVVSRTLNDTNKRQRWEKELQSFVQRDNQEEDGDDL</sequence>
<proteinExistence type="predicted"/>
<evidence type="ECO:0000259" key="7">
    <source>
        <dbReference type="Pfam" id="PF00155"/>
    </source>
</evidence>
<dbReference type="Gene3D" id="3.40.640.10">
    <property type="entry name" value="Type I PLP-dependent aspartate aminotransferase-like (Major domain)"/>
    <property type="match status" value="2"/>
</dbReference>
<feature type="domain" description="Aminotransferase class I/classII large" evidence="7">
    <location>
        <begin position="157"/>
        <end position="253"/>
    </location>
</feature>
<dbReference type="InterPro" id="IPR015421">
    <property type="entry name" value="PyrdxlP-dep_Trfase_major"/>
</dbReference>